<name>A0ABS2HGR0_9VIBR</name>
<comment type="caution">
    <text evidence="1">The sequence shown here is derived from an EMBL/GenBank/DDBJ whole genome shotgun (WGS) entry which is preliminary data.</text>
</comment>
<gene>
    <name evidence="1" type="ORF">JQC93_02585</name>
</gene>
<proteinExistence type="predicted"/>
<evidence type="ECO:0000313" key="2">
    <source>
        <dbReference type="Proteomes" id="UP000809621"/>
    </source>
</evidence>
<reference evidence="1 2" key="1">
    <citation type="submission" date="2021-02" db="EMBL/GenBank/DDBJ databases">
        <authorList>
            <person name="Park J.-S."/>
        </authorList>
    </citation>
    <scope>NUCLEOTIDE SEQUENCE [LARGE SCALE GENOMIC DNA]</scope>
    <source>
        <strain evidence="1 2">188UL20-2</strain>
    </source>
</reference>
<accession>A0ABS2HGR0</accession>
<organism evidence="1 2">
    <name type="scientific">Vibrio ulleungensis</name>
    <dbReference type="NCBI Taxonomy" id="2807619"/>
    <lineage>
        <taxon>Bacteria</taxon>
        <taxon>Pseudomonadati</taxon>
        <taxon>Pseudomonadota</taxon>
        <taxon>Gammaproteobacteria</taxon>
        <taxon>Vibrionales</taxon>
        <taxon>Vibrionaceae</taxon>
        <taxon>Vibrio</taxon>
    </lineage>
</organism>
<evidence type="ECO:0000313" key="1">
    <source>
        <dbReference type="EMBL" id="MBM7035282.1"/>
    </source>
</evidence>
<keyword evidence="2" id="KW-1185">Reference proteome</keyword>
<sequence length="50" mass="5829">MRKFVTSTYQRIITLNLVSQHYSWHQSLQDHGYSANPIPVDTLESPPKDK</sequence>
<dbReference type="RefSeq" id="WP_205156895.1">
    <property type="nucleotide sequence ID" value="NZ_JAFEUM010000001.1"/>
</dbReference>
<dbReference type="Proteomes" id="UP000809621">
    <property type="component" value="Unassembled WGS sequence"/>
</dbReference>
<protein>
    <submittedName>
        <fullName evidence="1">Uncharacterized protein</fullName>
    </submittedName>
</protein>
<dbReference type="EMBL" id="JAFEUM010000001">
    <property type="protein sequence ID" value="MBM7035282.1"/>
    <property type="molecule type" value="Genomic_DNA"/>
</dbReference>